<dbReference type="EMBL" id="LNQE01001618">
    <property type="protein sequence ID" value="KUG14814.1"/>
    <property type="molecule type" value="Genomic_DNA"/>
</dbReference>
<comment type="caution">
    <text evidence="1">The sequence shown here is derived from an EMBL/GenBank/DDBJ whole genome shotgun (WGS) entry which is preliminary data.</text>
</comment>
<organism evidence="1">
    <name type="scientific">hydrocarbon metagenome</name>
    <dbReference type="NCBI Taxonomy" id="938273"/>
    <lineage>
        <taxon>unclassified sequences</taxon>
        <taxon>metagenomes</taxon>
        <taxon>ecological metagenomes</taxon>
    </lineage>
</organism>
<protein>
    <submittedName>
        <fullName evidence="1">Uncharacterized protein</fullName>
    </submittedName>
</protein>
<sequence length="67" mass="7601">MRIRKKYVPIHGITAWIRWCIPTANLSFRSEMGWSIRHHPSQLIIQRAAGDAGTCEKSGILREVQGA</sequence>
<proteinExistence type="predicted"/>
<reference evidence="1" key="1">
    <citation type="journal article" date="2015" name="Proc. Natl. Acad. Sci. U.S.A.">
        <title>Networks of energetic and metabolic interactions define dynamics in microbial communities.</title>
        <authorList>
            <person name="Embree M."/>
            <person name="Liu J.K."/>
            <person name="Al-Bassam M.M."/>
            <person name="Zengler K."/>
        </authorList>
    </citation>
    <scope>NUCLEOTIDE SEQUENCE</scope>
</reference>
<evidence type="ECO:0000313" key="1">
    <source>
        <dbReference type="EMBL" id="KUG14814.1"/>
    </source>
</evidence>
<gene>
    <name evidence="1" type="ORF">ASZ90_015540</name>
</gene>
<dbReference type="AlphaFoldDB" id="A0A0W8F252"/>
<name>A0A0W8F252_9ZZZZ</name>
<accession>A0A0W8F252</accession>